<comment type="caution">
    <text evidence="1">The sequence shown here is derived from an EMBL/GenBank/DDBJ whole genome shotgun (WGS) entry which is preliminary data.</text>
</comment>
<dbReference type="EMBL" id="QTJV01000004">
    <property type="protein sequence ID" value="RFM34610.1"/>
    <property type="molecule type" value="Genomic_DNA"/>
</dbReference>
<evidence type="ECO:0000313" key="1">
    <source>
        <dbReference type="EMBL" id="RFM34610.1"/>
    </source>
</evidence>
<accession>A0A3E1P3B1</accession>
<sequence>MYDFFSDDYQIRRLQAILAKAREETAKRTPEEKLKYLQSFGIVDENGNPNPGYEFLWRDDNND</sequence>
<dbReference type="RefSeq" id="WP_116854192.1">
    <property type="nucleotide sequence ID" value="NZ_QTJV01000004.1"/>
</dbReference>
<dbReference type="OrthoDB" id="686851at2"/>
<organism evidence="1 2">
    <name type="scientific">Chitinophaga silvisoli</name>
    <dbReference type="NCBI Taxonomy" id="2291814"/>
    <lineage>
        <taxon>Bacteria</taxon>
        <taxon>Pseudomonadati</taxon>
        <taxon>Bacteroidota</taxon>
        <taxon>Chitinophagia</taxon>
        <taxon>Chitinophagales</taxon>
        <taxon>Chitinophagaceae</taxon>
        <taxon>Chitinophaga</taxon>
    </lineage>
</organism>
<dbReference type="AlphaFoldDB" id="A0A3E1P3B1"/>
<reference evidence="1 2" key="1">
    <citation type="submission" date="2018-08" db="EMBL/GenBank/DDBJ databases">
        <title>Chitinophaga sp. K20C18050901, a novel bacterium isolated from forest soil.</title>
        <authorList>
            <person name="Wang C."/>
        </authorList>
    </citation>
    <scope>NUCLEOTIDE SEQUENCE [LARGE SCALE GENOMIC DNA]</scope>
    <source>
        <strain evidence="1 2">K20C18050901</strain>
    </source>
</reference>
<gene>
    <name evidence="1" type="ORF">DXN04_15200</name>
</gene>
<dbReference type="Proteomes" id="UP000261174">
    <property type="component" value="Unassembled WGS sequence"/>
</dbReference>
<protein>
    <submittedName>
        <fullName evidence="1">Uncharacterized protein</fullName>
    </submittedName>
</protein>
<evidence type="ECO:0000313" key="2">
    <source>
        <dbReference type="Proteomes" id="UP000261174"/>
    </source>
</evidence>
<name>A0A3E1P3B1_9BACT</name>
<proteinExistence type="predicted"/>
<keyword evidence="2" id="KW-1185">Reference proteome</keyword>